<dbReference type="GO" id="GO:0030288">
    <property type="term" value="C:outer membrane-bounded periplasmic space"/>
    <property type="evidence" value="ECO:0007669"/>
    <property type="project" value="TreeGrafter"/>
</dbReference>
<evidence type="ECO:0000256" key="3">
    <source>
        <dbReference type="ARBA" id="ARBA00022597"/>
    </source>
</evidence>
<keyword evidence="3" id="KW-0762">Sugar transport</keyword>
<comment type="subcellular location">
    <subcellularLocation>
        <location evidence="1">Cell envelope</location>
    </subcellularLocation>
</comment>
<dbReference type="PANTHER" id="PTHR30036">
    <property type="entry name" value="D-XYLOSE-BINDING PERIPLASMIC PROTEIN"/>
    <property type="match status" value="1"/>
</dbReference>
<name>A0A1V4ILZ1_9CLOT</name>
<dbReference type="InterPro" id="IPR028082">
    <property type="entry name" value="Peripla_BP_I"/>
</dbReference>
<sequence length="347" mass="38917">MKKFIRVLTFTIFFIIITNITSHYKMTYGSVNEEKPVRISILIRTLEDPYSVLLKQSFEEIQKKNEGKVEMTFYDCKDNQAIQNRNLDLVLKSDSADLILLNLADSKGSQYIIDKAKQSNMPIGLFNIEPPSIDAVRSYNKAYFVGTNSAEAGILQGKILVNEWNKRKKDIDKNGDNILQYVMLTGPRDNLEAIGRTKYSVLTLNDAGIRTQEIALRVCDWKEDLARDAMEQVFLQNGDKIEAIIANNDAMAIGAIEVLQKYGYNKGGNSKMIPVVGVDAIPEARELIKQGVMTGTVLQDANEMAQATYDIGLNLVFGRPPLEGTKYTFDETGVAVRIPYKEYIASS</sequence>
<keyword evidence="5" id="KW-0732">Signal</keyword>
<dbReference type="AlphaFoldDB" id="A0A1V4ILZ1"/>
<gene>
    <name evidence="11" type="primary">mglB_12</name>
    <name evidence="11" type="ORF">CLCHR_27260</name>
    <name evidence="12" type="ORF">D2A34_02650</name>
</gene>
<accession>A0A1V4ILZ1</accession>
<evidence type="ECO:0000256" key="4">
    <source>
        <dbReference type="ARBA" id="ARBA00022723"/>
    </source>
</evidence>
<evidence type="ECO:0000256" key="7">
    <source>
        <dbReference type="ARBA" id="ARBA00022837"/>
    </source>
</evidence>
<dbReference type="GO" id="GO:0046872">
    <property type="term" value="F:metal ion binding"/>
    <property type="evidence" value="ECO:0007669"/>
    <property type="project" value="UniProtKB-KW"/>
</dbReference>
<evidence type="ECO:0000256" key="2">
    <source>
        <dbReference type="ARBA" id="ARBA00022448"/>
    </source>
</evidence>
<dbReference type="Proteomes" id="UP000191056">
    <property type="component" value="Unassembled WGS sequence"/>
</dbReference>
<dbReference type="EMBL" id="MZGT01000035">
    <property type="protein sequence ID" value="OPJ60913.1"/>
    <property type="molecule type" value="Genomic_DNA"/>
</dbReference>
<dbReference type="Pfam" id="PF13407">
    <property type="entry name" value="Peripla_BP_4"/>
    <property type="match status" value="1"/>
</dbReference>
<keyword evidence="13" id="KW-1185">Reference proteome</keyword>
<protein>
    <recommendedName>
        <fullName evidence="9">D-galactose/methyl-galactoside binding periplasmic protein MglB</fullName>
    </recommendedName>
</protein>
<dbReference type="OrthoDB" id="9769193at2"/>
<dbReference type="InterPro" id="IPR044085">
    <property type="entry name" value="MglB-like_PBP1"/>
</dbReference>
<evidence type="ECO:0000256" key="5">
    <source>
        <dbReference type="ARBA" id="ARBA00022729"/>
    </source>
</evidence>
<dbReference type="SUPFAM" id="SSF53822">
    <property type="entry name" value="Periplasmic binding protein-like I"/>
    <property type="match status" value="1"/>
</dbReference>
<organism evidence="11 13">
    <name type="scientific">Clostridium chromiireducens</name>
    <dbReference type="NCBI Taxonomy" id="225345"/>
    <lineage>
        <taxon>Bacteria</taxon>
        <taxon>Bacillati</taxon>
        <taxon>Bacillota</taxon>
        <taxon>Clostridia</taxon>
        <taxon>Eubacteriales</taxon>
        <taxon>Clostridiaceae</taxon>
        <taxon>Clostridium</taxon>
    </lineage>
</organism>
<reference evidence="12 14" key="2">
    <citation type="submission" date="2018-08" db="EMBL/GenBank/DDBJ databases">
        <title>Genome of Clostridium chromiireducens C1, DSM12136.</title>
        <authorList>
            <person name="Xing M."/>
            <person name="Wei Y."/>
            <person name="Ang E.L."/>
            <person name="Zhao H."/>
            <person name="Zhang Y."/>
        </authorList>
    </citation>
    <scope>NUCLEOTIDE SEQUENCE [LARGE SCALE GENOMIC DNA]</scope>
    <source>
        <strain evidence="12 14">C1</strain>
    </source>
</reference>
<evidence type="ECO:0000313" key="14">
    <source>
        <dbReference type="Proteomes" id="UP000265930"/>
    </source>
</evidence>
<dbReference type="RefSeq" id="WP_079440364.1">
    <property type="nucleotide sequence ID" value="NZ_MZGT01000035.1"/>
</dbReference>
<evidence type="ECO:0000313" key="12">
    <source>
        <dbReference type="EMBL" id="RII36300.1"/>
    </source>
</evidence>
<evidence type="ECO:0000313" key="13">
    <source>
        <dbReference type="Proteomes" id="UP000191056"/>
    </source>
</evidence>
<keyword evidence="6" id="KW-0574">Periplasm</keyword>
<dbReference type="Proteomes" id="UP000265930">
    <property type="component" value="Unassembled WGS sequence"/>
</dbReference>
<dbReference type="EMBL" id="QXDJ01000001">
    <property type="protein sequence ID" value="RII36300.1"/>
    <property type="molecule type" value="Genomic_DNA"/>
</dbReference>
<dbReference type="InterPro" id="IPR050555">
    <property type="entry name" value="Bact_Solute-Bind_Prot2"/>
</dbReference>
<comment type="subunit">
    <text evidence="8">The ABC transporter complex is composed of one ATP-binding protein (MglA), two transmembrane proteins (MglC) and a solute-binding protein (MglB).</text>
</comment>
<evidence type="ECO:0000256" key="9">
    <source>
        <dbReference type="ARBA" id="ARBA00034344"/>
    </source>
</evidence>
<dbReference type="PANTHER" id="PTHR30036:SF2">
    <property type="entry name" value="D-GALACTOSE_METHYL-GALACTOSIDE BINDING PERIPLASMIC PROTEIN MGLB"/>
    <property type="match status" value="1"/>
</dbReference>
<reference evidence="11 13" key="1">
    <citation type="submission" date="2017-03" db="EMBL/GenBank/DDBJ databases">
        <title>Genome sequence of Clostridium chromiireducens DSM 23318.</title>
        <authorList>
            <person name="Poehlein A."/>
            <person name="Daniel R."/>
        </authorList>
    </citation>
    <scope>NUCLEOTIDE SEQUENCE [LARGE SCALE GENOMIC DNA]</scope>
    <source>
        <strain evidence="11 13">DSM 23318</strain>
    </source>
</reference>
<evidence type="ECO:0000313" key="11">
    <source>
        <dbReference type="EMBL" id="OPJ60913.1"/>
    </source>
</evidence>
<dbReference type="InterPro" id="IPR025997">
    <property type="entry name" value="SBP_2_dom"/>
</dbReference>
<evidence type="ECO:0000256" key="1">
    <source>
        <dbReference type="ARBA" id="ARBA00004196"/>
    </source>
</evidence>
<feature type="domain" description="Periplasmic binding protein" evidence="10">
    <location>
        <begin position="40"/>
        <end position="318"/>
    </location>
</feature>
<dbReference type="CDD" id="cd01539">
    <property type="entry name" value="PBP1_GGBP"/>
    <property type="match status" value="1"/>
</dbReference>
<dbReference type="Gene3D" id="3.40.50.2300">
    <property type="match status" value="2"/>
</dbReference>
<keyword evidence="4" id="KW-0479">Metal-binding</keyword>
<dbReference type="STRING" id="225345.CLCHR_27260"/>
<evidence type="ECO:0000256" key="8">
    <source>
        <dbReference type="ARBA" id="ARBA00034323"/>
    </source>
</evidence>
<evidence type="ECO:0000256" key="6">
    <source>
        <dbReference type="ARBA" id="ARBA00022764"/>
    </source>
</evidence>
<keyword evidence="2" id="KW-0813">Transport</keyword>
<dbReference type="GO" id="GO:0030246">
    <property type="term" value="F:carbohydrate binding"/>
    <property type="evidence" value="ECO:0007669"/>
    <property type="project" value="InterPro"/>
</dbReference>
<keyword evidence="7" id="KW-0106">Calcium</keyword>
<comment type="caution">
    <text evidence="11">The sequence shown here is derived from an EMBL/GenBank/DDBJ whole genome shotgun (WGS) entry which is preliminary data.</text>
</comment>
<proteinExistence type="predicted"/>
<evidence type="ECO:0000259" key="10">
    <source>
        <dbReference type="Pfam" id="PF13407"/>
    </source>
</evidence>